<keyword evidence="6" id="KW-0408">Iron</keyword>
<dbReference type="SUPFAM" id="SSF54292">
    <property type="entry name" value="2Fe-2S ferredoxin-like"/>
    <property type="match status" value="1"/>
</dbReference>
<evidence type="ECO:0000256" key="1">
    <source>
        <dbReference type="ARBA" id="ARBA00007874"/>
    </source>
</evidence>
<dbReference type="GO" id="GO:0009055">
    <property type="term" value="F:electron transfer activity"/>
    <property type="evidence" value="ECO:0007669"/>
    <property type="project" value="InterPro"/>
</dbReference>
<dbReference type="AlphaFoldDB" id="A0A2T1M0K8"/>
<sequence>MISQKNYTVTLLNEKKGIQQTLEINADEYILDIAEESSLNLPYSCRAGACFDCLGKVVEGKVVQTEKALEFLRPDELAQGYILLCACSPRSNCTILTHQVEELFGEE</sequence>
<dbReference type="NCBIfam" id="TIGR02008">
    <property type="entry name" value="fdx_plant"/>
    <property type="match status" value="1"/>
</dbReference>
<dbReference type="InterPro" id="IPR010241">
    <property type="entry name" value="Fd_pln"/>
</dbReference>
<organism evidence="10 11">
    <name type="scientific">Aphanothece hegewaldii CCALA 016</name>
    <dbReference type="NCBI Taxonomy" id="2107694"/>
    <lineage>
        <taxon>Bacteria</taxon>
        <taxon>Bacillati</taxon>
        <taxon>Cyanobacteriota</taxon>
        <taxon>Cyanophyceae</taxon>
        <taxon>Oscillatoriophycideae</taxon>
        <taxon>Chroococcales</taxon>
        <taxon>Aphanothecaceae</taxon>
        <taxon>Aphanothece</taxon>
    </lineage>
</organism>
<keyword evidence="2" id="KW-0813">Transport</keyword>
<evidence type="ECO:0000256" key="4">
    <source>
        <dbReference type="ARBA" id="ARBA00022723"/>
    </source>
</evidence>
<evidence type="ECO:0000259" key="9">
    <source>
        <dbReference type="PROSITE" id="PS51085"/>
    </source>
</evidence>
<dbReference type="PANTHER" id="PTHR43112:SF3">
    <property type="entry name" value="FERREDOXIN-2, CHLOROPLASTIC"/>
    <property type="match status" value="1"/>
</dbReference>
<keyword evidence="3" id="KW-0001">2Fe-2S</keyword>
<comment type="caution">
    <text evidence="10">The sequence shown here is derived from an EMBL/GenBank/DDBJ whole genome shotgun (WGS) entry which is preliminary data.</text>
</comment>
<evidence type="ECO:0000256" key="8">
    <source>
        <dbReference type="ARBA" id="ARBA00034078"/>
    </source>
</evidence>
<dbReference type="OrthoDB" id="462043at2"/>
<dbReference type="InterPro" id="IPR001041">
    <property type="entry name" value="2Fe-2S_ferredoxin-type"/>
</dbReference>
<name>A0A2T1M0K8_9CHRO</name>
<evidence type="ECO:0000256" key="5">
    <source>
        <dbReference type="ARBA" id="ARBA00022982"/>
    </source>
</evidence>
<reference evidence="10 11" key="2">
    <citation type="submission" date="2018-03" db="EMBL/GenBank/DDBJ databases">
        <authorList>
            <person name="Keele B.F."/>
        </authorList>
    </citation>
    <scope>NUCLEOTIDE SEQUENCE [LARGE SCALE GENOMIC DNA]</scope>
    <source>
        <strain evidence="10 11">CCALA 016</strain>
    </source>
</reference>
<feature type="domain" description="2Fe-2S ferredoxin-type" evidence="9">
    <location>
        <begin position="7"/>
        <end position="101"/>
    </location>
</feature>
<dbReference type="Pfam" id="PF00111">
    <property type="entry name" value="Fer2"/>
    <property type="match status" value="1"/>
</dbReference>
<comment type="cofactor">
    <cofactor evidence="8">
        <name>[2Fe-2S] cluster</name>
        <dbReference type="ChEBI" id="CHEBI:190135"/>
    </cofactor>
</comment>
<dbReference type="PROSITE" id="PS51085">
    <property type="entry name" value="2FE2S_FER_2"/>
    <property type="match status" value="1"/>
</dbReference>
<dbReference type="InterPro" id="IPR036010">
    <property type="entry name" value="2Fe-2S_ferredoxin-like_sf"/>
</dbReference>
<keyword evidence="7" id="KW-0411">Iron-sulfur</keyword>
<dbReference type="PANTHER" id="PTHR43112">
    <property type="entry name" value="FERREDOXIN"/>
    <property type="match status" value="1"/>
</dbReference>
<evidence type="ECO:0000313" key="10">
    <source>
        <dbReference type="EMBL" id="PSF38206.1"/>
    </source>
</evidence>
<dbReference type="GO" id="GO:0022900">
    <property type="term" value="P:electron transport chain"/>
    <property type="evidence" value="ECO:0007669"/>
    <property type="project" value="InterPro"/>
</dbReference>
<proteinExistence type="inferred from homology"/>
<dbReference type="EMBL" id="PXOH01000005">
    <property type="protein sequence ID" value="PSF38206.1"/>
    <property type="molecule type" value="Genomic_DNA"/>
</dbReference>
<gene>
    <name evidence="10" type="ORF">C7H19_06965</name>
</gene>
<comment type="similarity">
    <text evidence="1">Belongs to the 2Fe2S plant-type ferredoxin family.</text>
</comment>
<reference evidence="10 11" key="1">
    <citation type="submission" date="2018-03" db="EMBL/GenBank/DDBJ databases">
        <title>The ancient ancestry and fast evolution of plastids.</title>
        <authorList>
            <person name="Moore K.R."/>
            <person name="Magnabosco C."/>
            <person name="Momper L."/>
            <person name="Gold D.A."/>
            <person name="Bosak T."/>
            <person name="Fournier G.P."/>
        </authorList>
    </citation>
    <scope>NUCLEOTIDE SEQUENCE [LARGE SCALE GENOMIC DNA]</scope>
    <source>
        <strain evidence="10 11">CCALA 016</strain>
    </source>
</reference>
<evidence type="ECO:0000313" key="11">
    <source>
        <dbReference type="Proteomes" id="UP000239001"/>
    </source>
</evidence>
<protein>
    <submittedName>
        <fullName evidence="10">Ferredoxin</fullName>
    </submittedName>
</protein>
<evidence type="ECO:0000256" key="3">
    <source>
        <dbReference type="ARBA" id="ARBA00022714"/>
    </source>
</evidence>
<evidence type="ECO:0000256" key="7">
    <source>
        <dbReference type="ARBA" id="ARBA00023014"/>
    </source>
</evidence>
<evidence type="ECO:0000256" key="6">
    <source>
        <dbReference type="ARBA" id="ARBA00023004"/>
    </source>
</evidence>
<dbReference type="InterPro" id="IPR012675">
    <property type="entry name" value="Beta-grasp_dom_sf"/>
</dbReference>
<keyword evidence="11" id="KW-1185">Reference proteome</keyword>
<dbReference type="RefSeq" id="WP_106456171.1">
    <property type="nucleotide sequence ID" value="NZ_PXOH01000005.1"/>
</dbReference>
<accession>A0A2T1M0K8</accession>
<dbReference type="GO" id="GO:0051537">
    <property type="term" value="F:2 iron, 2 sulfur cluster binding"/>
    <property type="evidence" value="ECO:0007669"/>
    <property type="project" value="UniProtKB-KW"/>
</dbReference>
<evidence type="ECO:0000256" key="2">
    <source>
        <dbReference type="ARBA" id="ARBA00022448"/>
    </source>
</evidence>
<keyword evidence="4" id="KW-0479">Metal-binding</keyword>
<dbReference type="Proteomes" id="UP000239001">
    <property type="component" value="Unassembled WGS sequence"/>
</dbReference>
<dbReference type="GO" id="GO:0046872">
    <property type="term" value="F:metal ion binding"/>
    <property type="evidence" value="ECO:0007669"/>
    <property type="project" value="UniProtKB-KW"/>
</dbReference>
<dbReference type="Gene3D" id="3.10.20.30">
    <property type="match status" value="1"/>
</dbReference>
<dbReference type="CDD" id="cd00207">
    <property type="entry name" value="fer2"/>
    <property type="match status" value="1"/>
</dbReference>
<keyword evidence="5" id="KW-0249">Electron transport</keyword>